<dbReference type="AlphaFoldDB" id="A0A426ZFI0"/>
<name>A0A426ZFI0_ENSVE</name>
<sequence>MNRTCFRNIGESSSFVKYMVPPRSSLLADPNPHKPPLLSPHDSLKTRITVQDRASTLSRTHPAWRLHKILRGPSRNRISDHPRTTTRASPHPQRRSSACGLQWSRMHKKLGGWGNEEGIREARRTRSKEGKRKEKTKGKRGRAKSC</sequence>
<gene>
    <name evidence="2" type="ORF">B296_00038249</name>
</gene>
<dbReference type="EMBL" id="AMZH03006877">
    <property type="protein sequence ID" value="RRT62727.1"/>
    <property type="molecule type" value="Genomic_DNA"/>
</dbReference>
<evidence type="ECO:0000313" key="2">
    <source>
        <dbReference type="EMBL" id="RRT62727.1"/>
    </source>
</evidence>
<comment type="caution">
    <text evidence="2">The sequence shown here is derived from an EMBL/GenBank/DDBJ whole genome shotgun (WGS) entry which is preliminary data.</text>
</comment>
<protein>
    <submittedName>
        <fullName evidence="2">Uncharacterized protein</fullName>
    </submittedName>
</protein>
<reference evidence="2 3" key="1">
    <citation type="journal article" date="2014" name="Agronomy (Basel)">
        <title>A Draft Genome Sequence for Ensete ventricosum, the Drought-Tolerant Tree Against Hunger.</title>
        <authorList>
            <person name="Harrison J."/>
            <person name="Moore K.A."/>
            <person name="Paszkiewicz K."/>
            <person name="Jones T."/>
            <person name="Grant M."/>
            <person name="Ambacheew D."/>
            <person name="Muzemil S."/>
            <person name="Studholme D.J."/>
        </authorList>
    </citation>
    <scope>NUCLEOTIDE SEQUENCE [LARGE SCALE GENOMIC DNA]</scope>
</reference>
<dbReference type="Proteomes" id="UP000287651">
    <property type="component" value="Unassembled WGS sequence"/>
</dbReference>
<accession>A0A426ZFI0</accession>
<proteinExistence type="predicted"/>
<evidence type="ECO:0000313" key="3">
    <source>
        <dbReference type="Proteomes" id="UP000287651"/>
    </source>
</evidence>
<evidence type="ECO:0000256" key="1">
    <source>
        <dbReference type="SAM" id="MobiDB-lite"/>
    </source>
</evidence>
<feature type="compositionally biased region" description="Basic and acidic residues" evidence="1">
    <location>
        <begin position="117"/>
        <end position="132"/>
    </location>
</feature>
<feature type="region of interest" description="Disordered" evidence="1">
    <location>
        <begin position="70"/>
        <end position="146"/>
    </location>
</feature>
<feature type="compositionally biased region" description="Basic residues" evidence="1">
    <location>
        <begin position="133"/>
        <end position="146"/>
    </location>
</feature>
<organism evidence="2 3">
    <name type="scientific">Ensete ventricosum</name>
    <name type="common">Abyssinian banana</name>
    <name type="synonym">Musa ensete</name>
    <dbReference type="NCBI Taxonomy" id="4639"/>
    <lineage>
        <taxon>Eukaryota</taxon>
        <taxon>Viridiplantae</taxon>
        <taxon>Streptophyta</taxon>
        <taxon>Embryophyta</taxon>
        <taxon>Tracheophyta</taxon>
        <taxon>Spermatophyta</taxon>
        <taxon>Magnoliopsida</taxon>
        <taxon>Liliopsida</taxon>
        <taxon>Zingiberales</taxon>
        <taxon>Musaceae</taxon>
        <taxon>Ensete</taxon>
    </lineage>
</organism>